<feature type="domain" description="N-acetylmuramoyl-L-alanine amidase" evidence="6">
    <location>
        <begin position="449"/>
        <end position="646"/>
    </location>
</feature>
<evidence type="ECO:0000256" key="3">
    <source>
        <dbReference type="ARBA" id="ARBA00022801"/>
    </source>
</evidence>
<dbReference type="EMBL" id="CP071090">
    <property type="protein sequence ID" value="QSQ25951.1"/>
    <property type="molecule type" value="Genomic_DNA"/>
</dbReference>
<dbReference type="Proteomes" id="UP000662747">
    <property type="component" value="Chromosome"/>
</dbReference>
<feature type="region of interest" description="Disordered" evidence="5">
    <location>
        <begin position="298"/>
        <end position="317"/>
    </location>
</feature>
<dbReference type="RefSeq" id="WP_206727502.1">
    <property type="nucleotide sequence ID" value="NZ_CP071090.1"/>
</dbReference>
<dbReference type="Gene3D" id="3.40.80.10">
    <property type="entry name" value="Peptidoglycan recognition protein-like"/>
    <property type="match status" value="1"/>
</dbReference>
<keyword evidence="8" id="KW-1185">Reference proteome</keyword>
<dbReference type="InterPro" id="IPR036505">
    <property type="entry name" value="Amidase/PGRP_sf"/>
</dbReference>
<dbReference type="SMART" id="SM00644">
    <property type="entry name" value="Ami_2"/>
    <property type="match status" value="1"/>
</dbReference>
<evidence type="ECO:0000256" key="2">
    <source>
        <dbReference type="ARBA" id="ARBA00011901"/>
    </source>
</evidence>
<evidence type="ECO:0000313" key="7">
    <source>
        <dbReference type="EMBL" id="QSQ25951.1"/>
    </source>
</evidence>
<sequence length="671" mass="74828">MRIPSHARMLDAEWEQELPGGRYIIPGFTESESKALWMVNEFEVGGGSQLVFWGLSADFDGMGISFGIAQWNIGAGSLQPLLREFDRTHPEKFARIFADGTDGMRRMLALNENVGAQREQQLAFIRTFVTKKVIREPWKTRLEALGQDPDFQDQMLRKLRGLMDSAIRAAQALGLRSERALALCFDIHIWPGPYWFKLPKEAPVVQHGLPQLFAKEERRRGAPLSERDKLLLLADLAAARASSTWKLKATQRKRVIVQPGTFRERHRDLEVDYGLGDAPFTHNLGGKIPSGAALSLPRGRRVPAPSPALSPAPKGAGGALPGLFATVSESLSRAREATLVTSNMAQGVRDLNHLTNLVFWLRHPDRKDTRIQSHEKDLAAEWLSIRDTVVRPLLDKPAAPATPAPPGTPPARWPDAPVAPPRAGAGDKIPRNPPPAGSTVSPLARMAWKLRGTTKTRGRKINSVVVHTTGRGWQQGYTRDKGTRPPVWYQLRVYLDQQGGYPHYVIDYDGGIFVTADEDNEAWHAGWSNLPTPASAYWQTWSAPWWWQQAWSAHGKRTPMDLLPPGARTPNTTSIGIELLPTEDAQYTDAQLRSLAKLIADIERRHHFQVPSAPSPQLLGHEDLNPLPMARQGRAYDDDRGGWDPGAHQKKPMFSWPRLWGYLLKARQGAL</sequence>
<evidence type="ECO:0000259" key="6">
    <source>
        <dbReference type="SMART" id="SM00644"/>
    </source>
</evidence>
<evidence type="ECO:0000256" key="1">
    <source>
        <dbReference type="ARBA" id="ARBA00001561"/>
    </source>
</evidence>
<proteinExistence type="predicted"/>
<organism evidence="7 8">
    <name type="scientific">Pyxidicoccus parkwayensis</name>
    <dbReference type="NCBI Taxonomy" id="2813578"/>
    <lineage>
        <taxon>Bacteria</taxon>
        <taxon>Pseudomonadati</taxon>
        <taxon>Myxococcota</taxon>
        <taxon>Myxococcia</taxon>
        <taxon>Myxococcales</taxon>
        <taxon>Cystobacterineae</taxon>
        <taxon>Myxococcaceae</taxon>
        <taxon>Pyxidicoccus</taxon>
    </lineage>
</organism>
<keyword evidence="3" id="KW-0378">Hydrolase</keyword>
<gene>
    <name evidence="7" type="ORF">JY651_13900</name>
</gene>
<feature type="region of interest" description="Disordered" evidence="5">
    <location>
        <begin position="629"/>
        <end position="649"/>
    </location>
</feature>
<protein>
    <recommendedName>
        <fullName evidence="2">N-acetylmuramoyl-L-alanine amidase</fullName>
        <ecNumber evidence="2">3.5.1.28</ecNumber>
    </recommendedName>
</protein>
<name>A0ABX7P684_9BACT</name>
<accession>A0ABX7P684</accession>
<feature type="region of interest" description="Disordered" evidence="5">
    <location>
        <begin position="396"/>
        <end position="441"/>
    </location>
</feature>
<dbReference type="CDD" id="cd06583">
    <property type="entry name" value="PGRP"/>
    <property type="match status" value="1"/>
</dbReference>
<dbReference type="EC" id="3.5.1.28" evidence="2"/>
<evidence type="ECO:0000256" key="5">
    <source>
        <dbReference type="SAM" id="MobiDB-lite"/>
    </source>
</evidence>
<reference evidence="7 8" key="1">
    <citation type="submission" date="2021-02" db="EMBL/GenBank/DDBJ databases">
        <title>De Novo genome assembly of isolated myxobacteria.</title>
        <authorList>
            <person name="Stevens D.C."/>
        </authorList>
    </citation>
    <scope>NUCLEOTIDE SEQUENCE [LARGE SCALE GENOMIC DNA]</scope>
    <source>
        <strain evidence="8">SCPEA02</strain>
    </source>
</reference>
<dbReference type="Pfam" id="PF01510">
    <property type="entry name" value="Amidase_2"/>
    <property type="match status" value="1"/>
</dbReference>
<dbReference type="InterPro" id="IPR051206">
    <property type="entry name" value="NAMLAA_amidase_2"/>
</dbReference>
<keyword evidence="4" id="KW-0961">Cell wall biogenesis/degradation</keyword>
<dbReference type="SUPFAM" id="SSF55846">
    <property type="entry name" value="N-acetylmuramoyl-L-alanine amidase-like"/>
    <property type="match status" value="1"/>
</dbReference>
<dbReference type="PANTHER" id="PTHR30417">
    <property type="entry name" value="N-ACETYLMURAMOYL-L-ALANINE AMIDASE AMID"/>
    <property type="match status" value="1"/>
</dbReference>
<evidence type="ECO:0000256" key="4">
    <source>
        <dbReference type="ARBA" id="ARBA00023316"/>
    </source>
</evidence>
<evidence type="ECO:0000313" key="8">
    <source>
        <dbReference type="Proteomes" id="UP000662747"/>
    </source>
</evidence>
<dbReference type="PANTHER" id="PTHR30417:SF1">
    <property type="entry name" value="N-ACETYLMURAMOYL-L-ALANINE AMIDASE AMID"/>
    <property type="match status" value="1"/>
</dbReference>
<dbReference type="InterPro" id="IPR002502">
    <property type="entry name" value="Amidase_domain"/>
</dbReference>
<feature type="compositionally biased region" description="Pro residues" evidence="5">
    <location>
        <begin position="400"/>
        <end position="420"/>
    </location>
</feature>
<comment type="catalytic activity">
    <reaction evidence="1">
        <text>Hydrolyzes the link between N-acetylmuramoyl residues and L-amino acid residues in certain cell-wall glycopeptides.</text>
        <dbReference type="EC" id="3.5.1.28"/>
    </reaction>
</comment>